<protein>
    <submittedName>
        <fullName evidence="1">Uncharacterized protein</fullName>
    </submittedName>
</protein>
<dbReference type="AlphaFoldDB" id="A0AAV4ANR4"/>
<name>A0AAV4ANR4_9GAST</name>
<keyword evidence="2" id="KW-1185">Reference proteome</keyword>
<organism evidence="1 2">
    <name type="scientific">Plakobranchus ocellatus</name>
    <dbReference type="NCBI Taxonomy" id="259542"/>
    <lineage>
        <taxon>Eukaryota</taxon>
        <taxon>Metazoa</taxon>
        <taxon>Spiralia</taxon>
        <taxon>Lophotrochozoa</taxon>
        <taxon>Mollusca</taxon>
        <taxon>Gastropoda</taxon>
        <taxon>Heterobranchia</taxon>
        <taxon>Euthyneura</taxon>
        <taxon>Panpulmonata</taxon>
        <taxon>Sacoglossa</taxon>
        <taxon>Placobranchoidea</taxon>
        <taxon>Plakobranchidae</taxon>
        <taxon>Plakobranchus</taxon>
    </lineage>
</organism>
<dbReference type="EMBL" id="BLXT01003924">
    <property type="protein sequence ID" value="GFO07974.1"/>
    <property type="molecule type" value="Genomic_DNA"/>
</dbReference>
<gene>
    <name evidence="1" type="ORF">PoB_003447900</name>
</gene>
<accession>A0AAV4ANR4</accession>
<dbReference type="Proteomes" id="UP000735302">
    <property type="component" value="Unassembled WGS sequence"/>
</dbReference>
<proteinExistence type="predicted"/>
<reference evidence="1 2" key="1">
    <citation type="journal article" date="2021" name="Elife">
        <title>Chloroplast acquisition without the gene transfer in kleptoplastic sea slugs, Plakobranchus ocellatus.</title>
        <authorList>
            <person name="Maeda T."/>
            <person name="Takahashi S."/>
            <person name="Yoshida T."/>
            <person name="Shimamura S."/>
            <person name="Takaki Y."/>
            <person name="Nagai Y."/>
            <person name="Toyoda A."/>
            <person name="Suzuki Y."/>
            <person name="Arimoto A."/>
            <person name="Ishii H."/>
            <person name="Satoh N."/>
            <person name="Nishiyama T."/>
            <person name="Hasebe M."/>
            <person name="Maruyama T."/>
            <person name="Minagawa J."/>
            <person name="Obokata J."/>
            <person name="Shigenobu S."/>
        </authorList>
    </citation>
    <scope>NUCLEOTIDE SEQUENCE [LARGE SCALE GENOMIC DNA]</scope>
</reference>
<evidence type="ECO:0000313" key="2">
    <source>
        <dbReference type="Proteomes" id="UP000735302"/>
    </source>
</evidence>
<sequence length="88" mass="9891">MLRYGMKLKLAGVYDGQRSRSNLMYWQLVQIASYSKVIPGFKALVKWKRSFQAEAHDSKVSADFRASSLATDPPTSHIVRDQNGIAMA</sequence>
<evidence type="ECO:0000313" key="1">
    <source>
        <dbReference type="EMBL" id="GFO07974.1"/>
    </source>
</evidence>
<comment type="caution">
    <text evidence="1">The sequence shown here is derived from an EMBL/GenBank/DDBJ whole genome shotgun (WGS) entry which is preliminary data.</text>
</comment>